<dbReference type="PANTHER" id="PTHR11941:SF54">
    <property type="entry name" value="ENOYL-COA HYDRATASE, MITOCHONDRIAL"/>
    <property type="match status" value="1"/>
</dbReference>
<proteinExistence type="inferred from homology"/>
<sequence>MSAHIDLARDGAIATVIVANDGKLNAVTAQMWRDLKAGFDALAGDDGLRCVIVRGAGEAFAAGGDIGEFAELRDTLARARQLHEQWVAPALAAVRDCPHPTIAAIRGPCIGGGLEIACACDIRIAAADARFGAPINRLGFSMAPAELAIVLAVTGPAAALELLLEGRIIDAAEALRRGLVNRLVECDALDAEVLASARRIAAGAPLVARAHKRLIRRLQQGTPLSEAELVASYDWLGSDDYREGLAAFATRRKPDFTGK</sequence>
<dbReference type="Pfam" id="PF00378">
    <property type="entry name" value="ECH_1"/>
    <property type="match status" value="1"/>
</dbReference>
<dbReference type="Gene3D" id="3.90.226.10">
    <property type="entry name" value="2-enoyl-CoA Hydratase, Chain A, domain 1"/>
    <property type="match status" value="1"/>
</dbReference>
<dbReference type="InterPro" id="IPR014748">
    <property type="entry name" value="Enoyl-CoA_hydra_C"/>
</dbReference>
<dbReference type="CDD" id="cd06558">
    <property type="entry name" value="crotonase-like"/>
    <property type="match status" value="1"/>
</dbReference>
<dbReference type="InterPro" id="IPR001753">
    <property type="entry name" value="Enoyl-CoA_hydra/iso"/>
</dbReference>
<accession>A0A9D7DW35</accession>
<organism evidence="3 4">
    <name type="scientific">Candidatus Methylophosphatis roskildensis</name>
    <dbReference type="NCBI Taxonomy" id="2899263"/>
    <lineage>
        <taxon>Bacteria</taxon>
        <taxon>Pseudomonadati</taxon>
        <taxon>Pseudomonadota</taxon>
        <taxon>Betaproteobacteria</taxon>
        <taxon>Nitrosomonadales</taxon>
        <taxon>Sterolibacteriaceae</taxon>
        <taxon>Candidatus Methylophosphatis</taxon>
    </lineage>
</organism>
<dbReference type="PANTHER" id="PTHR11941">
    <property type="entry name" value="ENOYL-COA HYDRATASE-RELATED"/>
    <property type="match status" value="1"/>
</dbReference>
<keyword evidence="2" id="KW-0456">Lyase</keyword>
<dbReference type="InterPro" id="IPR029045">
    <property type="entry name" value="ClpP/crotonase-like_dom_sf"/>
</dbReference>
<evidence type="ECO:0000313" key="4">
    <source>
        <dbReference type="Proteomes" id="UP000807785"/>
    </source>
</evidence>
<dbReference type="SUPFAM" id="SSF52096">
    <property type="entry name" value="ClpP/crotonase"/>
    <property type="match status" value="1"/>
</dbReference>
<evidence type="ECO:0000256" key="1">
    <source>
        <dbReference type="ARBA" id="ARBA00005254"/>
    </source>
</evidence>
<dbReference type="Proteomes" id="UP000807785">
    <property type="component" value="Unassembled WGS sequence"/>
</dbReference>
<dbReference type="Gene3D" id="1.10.12.10">
    <property type="entry name" value="Lyase 2-enoyl-coa Hydratase, Chain A, domain 2"/>
    <property type="match status" value="1"/>
</dbReference>
<dbReference type="EMBL" id="JADJEV010000001">
    <property type="protein sequence ID" value="MBK6971836.1"/>
    <property type="molecule type" value="Genomic_DNA"/>
</dbReference>
<dbReference type="AlphaFoldDB" id="A0A9D7DW35"/>
<evidence type="ECO:0000256" key="2">
    <source>
        <dbReference type="ARBA" id="ARBA00023239"/>
    </source>
</evidence>
<evidence type="ECO:0000313" key="3">
    <source>
        <dbReference type="EMBL" id="MBK6971836.1"/>
    </source>
</evidence>
<gene>
    <name evidence="3" type="ORF">IPH26_02335</name>
</gene>
<name>A0A9D7DW35_9PROT</name>
<dbReference type="GO" id="GO:0016829">
    <property type="term" value="F:lyase activity"/>
    <property type="evidence" value="ECO:0007669"/>
    <property type="project" value="UniProtKB-KW"/>
</dbReference>
<protein>
    <submittedName>
        <fullName evidence="3">Enoyl-CoA hydratase/isomerase family protein</fullName>
    </submittedName>
</protein>
<comment type="similarity">
    <text evidence="1">Belongs to the enoyl-CoA hydratase/isomerase family.</text>
</comment>
<reference evidence="4" key="1">
    <citation type="journal article" date="2021" name="Nat. Commun.">
        <title>Connecting structure to function with the recovery of over 1000 high-quality metagenome-assembled genomes from activated sludge using long-read sequencing.</title>
        <authorList>
            <person name="Singleton C.M."/>
            <person name="Petriglieri F."/>
            <person name="Kristensen J.M."/>
            <person name="Kirkegaard R.H."/>
            <person name="Michaelsen T.Y."/>
            <person name="Andersen M.H."/>
            <person name="Kondrotaite Z."/>
            <person name="Karst S.M."/>
            <person name="Dueholm M.S."/>
            <person name="Nielsen P.H."/>
            <person name="Albertsen M."/>
        </authorList>
    </citation>
    <scope>NUCLEOTIDE SEQUENCE [LARGE SCALE GENOMIC DNA]</scope>
</reference>
<comment type="caution">
    <text evidence="3">The sequence shown here is derived from an EMBL/GenBank/DDBJ whole genome shotgun (WGS) entry which is preliminary data.</text>
</comment>
<dbReference type="GO" id="GO:0006635">
    <property type="term" value="P:fatty acid beta-oxidation"/>
    <property type="evidence" value="ECO:0007669"/>
    <property type="project" value="TreeGrafter"/>
</dbReference>